<dbReference type="PANTHER" id="PTHR43798:SF31">
    <property type="entry name" value="AB HYDROLASE SUPERFAMILY PROTEIN YCLE"/>
    <property type="match status" value="1"/>
</dbReference>
<dbReference type="GO" id="GO:0016787">
    <property type="term" value="F:hydrolase activity"/>
    <property type="evidence" value="ECO:0007669"/>
    <property type="project" value="UniProtKB-KW"/>
</dbReference>
<evidence type="ECO:0000256" key="2">
    <source>
        <dbReference type="SAM" id="MobiDB-lite"/>
    </source>
</evidence>
<feature type="region of interest" description="Disordered" evidence="2">
    <location>
        <begin position="1"/>
        <end position="23"/>
    </location>
</feature>
<dbReference type="InterPro" id="IPR000073">
    <property type="entry name" value="AB_hydrolase_1"/>
</dbReference>
<dbReference type="EMBL" id="CP046171">
    <property type="protein sequence ID" value="QIS03979.1"/>
    <property type="molecule type" value="Genomic_DNA"/>
</dbReference>
<dbReference type="Proteomes" id="UP000501705">
    <property type="component" value="Chromosome"/>
</dbReference>
<name>A0A6G9XSU0_NOCBR</name>
<dbReference type="Pfam" id="PF00561">
    <property type="entry name" value="Abhydrolase_1"/>
    <property type="match status" value="1"/>
</dbReference>
<dbReference type="SUPFAM" id="SSF53474">
    <property type="entry name" value="alpha/beta-Hydrolases"/>
    <property type="match status" value="1"/>
</dbReference>
<accession>A0A6G9XSU0</accession>
<gene>
    <name evidence="4" type="ORF">F5X71_18090</name>
</gene>
<evidence type="ECO:0000259" key="3">
    <source>
        <dbReference type="Pfam" id="PF00561"/>
    </source>
</evidence>
<feature type="domain" description="AB hydrolase-1" evidence="3">
    <location>
        <begin position="37"/>
        <end position="252"/>
    </location>
</feature>
<evidence type="ECO:0000313" key="4">
    <source>
        <dbReference type="EMBL" id="QIS03979.1"/>
    </source>
</evidence>
<dbReference type="Gene3D" id="3.40.50.1820">
    <property type="entry name" value="alpha/beta hydrolase"/>
    <property type="match status" value="1"/>
</dbReference>
<evidence type="ECO:0000256" key="1">
    <source>
        <dbReference type="ARBA" id="ARBA00022801"/>
    </source>
</evidence>
<dbReference type="GO" id="GO:0016020">
    <property type="term" value="C:membrane"/>
    <property type="evidence" value="ECO:0007669"/>
    <property type="project" value="TreeGrafter"/>
</dbReference>
<keyword evidence="1 4" id="KW-0378">Hydrolase</keyword>
<reference evidence="4 5" key="1">
    <citation type="journal article" date="2019" name="ACS Chem. Biol.">
        <title>Identification and Mobilization of a Cryptic Antibiotic Biosynthesis Gene Locus from a Human-Pathogenic Nocardia Isolate.</title>
        <authorList>
            <person name="Herisse M."/>
            <person name="Ishida K."/>
            <person name="Porter J.L."/>
            <person name="Howden B."/>
            <person name="Hertweck C."/>
            <person name="Stinear T.P."/>
            <person name="Pidot S.J."/>
        </authorList>
    </citation>
    <scope>NUCLEOTIDE SEQUENCE [LARGE SCALE GENOMIC DNA]</scope>
    <source>
        <strain evidence="4 5">AUSMDU00024985</strain>
    </source>
</reference>
<evidence type="ECO:0000313" key="5">
    <source>
        <dbReference type="Proteomes" id="UP000501705"/>
    </source>
</evidence>
<dbReference type="PANTHER" id="PTHR43798">
    <property type="entry name" value="MONOACYLGLYCEROL LIPASE"/>
    <property type="match status" value="1"/>
</dbReference>
<sequence>MHPFDRPSGVGLVDSAGGKPHTARVSDLVVRTEGAGPPVALVHGGAGPKSTWAGLDSLADRWTVLQVYRRGYDPSPPPPNGHQDFLVDAADLTALFRTHRPHVVAHSYGTLGAVLAAAADPRTVRSLTLIEPPLYVVAPDDPEVVHLERLGDAVLTHGLDADPEVLREFLALSGAPGVDAAQLPDPVVASVRRALGARLPGEAHPDWSALRAAEIPTLVASGGHTPALERICDALAEVTHAQRLIAPGAGHFVAAAPGFADQLAHFLAAHDAR</sequence>
<dbReference type="AlphaFoldDB" id="A0A6G9XSU0"/>
<protein>
    <submittedName>
        <fullName evidence="4">Alpha/beta fold hydrolase</fullName>
    </submittedName>
</protein>
<organism evidence="4 5">
    <name type="scientific">Nocardia brasiliensis</name>
    <dbReference type="NCBI Taxonomy" id="37326"/>
    <lineage>
        <taxon>Bacteria</taxon>
        <taxon>Bacillati</taxon>
        <taxon>Actinomycetota</taxon>
        <taxon>Actinomycetes</taxon>
        <taxon>Mycobacteriales</taxon>
        <taxon>Nocardiaceae</taxon>
        <taxon>Nocardia</taxon>
    </lineage>
</organism>
<proteinExistence type="predicted"/>
<dbReference type="InterPro" id="IPR029058">
    <property type="entry name" value="AB_hydrolase_fold"/>
</dbReference>
<dbReference type="InterPro" id="IPR050266">
    <property type="entry name" value="AB_hydrolase_sf"/>
</dbReference>